<evidence type="ECO:0000313" key="2">
    <source>
        <dbReference type="EMBL" id="KAJ4966642.1"/>
    </source>
</evidence>
<evidence type="ECO:0000313" key="3">
    <source>
        <dbReference type="Proteomes" id="UP001141806"/>
    </source>
</evidence>
<proteinExistence type="predicted"/>
<feature type="region of interest" description="Disordered" evidence="1">
    <location>
        <begin position="262"/>
        <end position="281"/>
    </location>
</feature>
<comment type="caution">
    <text evidence="2">The sequence shown here is derived from an EMBL/GenBank/DDBJ whole genome shotgun (WGS) entry which is preliminary data.</text>
</comment>
<name>A0A9Q0QP18_9MAGN</name>
<feature type="compositionally biased region" description="Basic and acidic residues" evidence="1">
    <location>
        <begin position="263"/>
        <end position="274"/>
    </location>
</feature>
<accession>A0A9Q0QP18</accession>
<feature type="region of interest" description="Disordered" evidence="1">
    <location>
        <begin position="287"/>
        <end position="313"/>
    </location>
</feature>
<keyword evidence="3" id="KW-1185">Reference proteome</keyword>
<organism evidence="2 3">
    <name type="scientific">Protea cynaroides</name>
    <dbReference type="NCBI Taxonomy" id="273540"/>
    <lineage>
        <taxon>Eukaryota</taxon>
        <taxon>Viridiplantae</taxon>
        <taxon>Streptophyta</taxon>
        <taxon>Embryophyta</taxon>
        <taxon>Tracheophyta</taxon>
        <taxon>Spermatophyta</taxon>
        <taxon>Magnoliopsida</taxon>
        <taxon>Proteales</taxon>
        <taxon>Proteaceae</taxon>
        <taxon>Protea</taxon>
    </lineage>
</organism>
<dbReference type="AlphaFoldDB" id="A0A9Q0QP18"/>
<feature type="compositionally biased region" description="Low complexity" evidence="1">
    <location>
        <begin position="298"/>
        <end position="313"/>
    </location>
</feature>
<dbReference type="EMBL" id="JAMYWD010000007">
    <property type="protein sequence ID" value="KAJ4966642.1"/>
    <property type="molecule type" value="Genomic_DNA"/>
</dbReference>
<gene>
    <name evidence="2" type="ORF">NE237_018491</name>
</gene>
<evidence type="ECO:0000256" key="1">
    <source>
        <dbReference type="SAM" id="MobiDB-lite"/>
    </source>
</evidence>
<sequence>MVFNHWRSALWLPRSANVGGELDCTKGGWWYLVDERLLEVQSFVGRLLIEGHSTTTVFTAGGLSPVGNQDTAAAKVSQPLQRDKIAWLGGVNLMNKMVSLLSHMGFQVVVKRFVDSGGAGQSLTAALVALLGCSWEDLQSEHLDRGLAVGSKTILVERRPLQVAAVRGDLWLEKNYRLDIGRSSGVANKETNLTGSGSFRDKARFSIYGGICDGEAIYVEVGQRDIYMGAHAWAPGFGPPETSGDREEVQALVSGVVGATVDNEQHGKGSHGRDVVGASGVDATCGAKGDAKSRVSTELPGPELRPLLLPKSG</sequence>
<reference evidence="2" key="1">
    <citation type="journal article" date="2023" name="Plant J.">
        <title>The genome of the king protea, Protea cynaroides.</title>
        <authorList>
            <person name="Chang J."/>
            <person name="Duong T.A."/>
            <person name="Schoeman C."/>
            <person name="Ma X."/>
            <person name="Roodt D."/>
            <person name="Barker N."/>
            <person name="Li Z."/>
            <person name="Van de Peer Y."/>
            <person name="Mizrachi E."/>
        </authorList>
    </citation>
    <scope>NUCLEOTIDE SEQUENCE</scope>
    <source>
        <tissue evidence="2">Young leaves</tissue>
    </source>
</reference>
<dbReference type="Proteomes" id="UP001141806">
    <property type="component" value="Unassembled WGS sequence"/>
</dbReference>
<protein>
    <submittedName>
        <fullName evidence="2">Uncharacterized protein</fullName>
    </submittedName>
</protein>